<dbReference type="PANTHER" id="PTHR37419">
    <property type="entry name" value="SERINE/THREONINE-PROTEIN KINASE TOXIN HIPA"/>
    <property type="match status" value="1"/>
</dbReference>
<gene>
    <name evidence="5" type="ORF">XTPLMG730_3648</name>
</gene>
<name>A0A0K3A4U9_9XANT</name>
<proteinExistence type="inferred from homology"/>
<keyword evidence="2" id="KW-0808">Transferase</keyword>
<keyword evidence="3" id="KW-0418">Kinase</keyword>
<dbReference type="InterPro" id="IPR012893">
    <property type="entry name" value="HipA-like_C"/>
</dbReference>
<protein>
    <submittedName>
        <fullName evidence="5">HipA-like protein</fullName>
    </submittedName>
</protein>
<dbReference type="EMBL" id="CXOJ01000107">
    <property type="protein sequence ID" value="CTP92883.1"/>
    <property type="molecule type" value="Genomic_DNA"/>
</dbReference>
<dbReference type="RefSeq" id="WP_053839457.1">
    <property type="nucleotide sequence ID" value="NZ_CP076251.1"/>
</dbReference>
<dbReference type="Gene3D" id="1.10.1070.20">
    <property type="match status" value="1"/>
</dbReference>
<accession>A0A0K3A4U9</accession>
<dbReference type="PANTHER" id="PTHR37419:SF8">
    <property type="entry name" value="TOXIN YJJJ"/>
    <property type="match status" value="1"/>
</dbReference>
<evidence type="ECO:0000259" key="4">
    <source>
        <dbReference type="Pfam" id="PF07804"/>
    </source>
</evidence>
<sequence length="427" mass="47412">MSRAADEVQELSQVEVWLDDAALGRRALVGHLTRRPSRTGDTLQFHYADSWVDQAAPIRAFALDPQLPLHRGPLVARDGASGLTGAFVDCSPDRWGKRLMDRREVIDAREHHRRVRALRPWNYLIGVNDASRMGALRLRSRDGRYLDDHTLSAPPMTELRALEAIAVRVERGDTDESDHDIRWIKQLVAPGASLGGARPKASVRDADGTLWLAKFPSSDDRHDVGLWEFVTYRLSLAAGIAMPAARPLALSALGTTYAVQRFDRAGTARRAYASAFTLLDVDDSEGSSYAELAHAIENHGVAAAIADDLRQLFRRVAFNVLVGNRDDHLRNHGFLREPGGWRLSPAFDVNPNPNKDAHVLGIGLDDPTPDMRLLLDTCAYYRLRKTQAGEIIEQVRTAVRGWKEQARRYGARGAEIAAMDAVIDAER</sequence>
<dbReference type="AlphaFoldDB" id="A0A0K3A4U9"/>
<evidence type="ECO:0000256" key="1">
    <source>
        <dbReference type="ARBA" id="ARBA00010164"/>
    </source>
</evidence>
<evidence type="ECO:0000256" key="3">
    <source>
        <dbReference type="ARBA" id="ARBA00022777"/>
    </source>
</evidence>
<evidence type="ECO:0000313" key="6">
    <source>
        <dbReference type="Proteomes" id="UP000045978"/>
    </source>
</evidence>
<dbReference type="InterPro" id="IPR052028">
    <property type="entry name" value="HipA_Ser/Thr_kinase"/>
</dbReference>
<evidence type="ECO:0000256" key="2">
    <source>
        <dbReference type="ARBA" id="ARBA00022679"/>
    </source>
</evidence>
<dbReference type="GO" id="GO:0005829">
    <property type="term" value="C:cytosol"/>
    <property type="evidence" value="ECO:0007669"/>
    <property type="project" value="TreeGrafter"/>
</dbReference>
<dbReference type="Proteomes" id="UP000045978">
    <property type="component" value="Unassembled WGS sequence"/>
</dbReference>
<dbReference type="Pfam" id="PF07804">
    <property type="entry name" value="HipA_C"/>
    <property type="match status" value="1"/>
</dbReference>
<evidence type="ECO:0000313" key="5">
    <source>
        <dbReference type="EMBL" id="CTP92883.1"/>
    </source>
</evidence>
<dbReference type="GO" id="GO:0004674">
    <property type="term" value="F:protein serine/threonine kinase activity"/>
    <property type="evidence" value="ECO:0007669"/>
    <property type="project" value="TreeGrafter"/>
</dbReference>
<organism evidence="5 6">
    <name type="scientific">Xanthomonas graminis pv. phlei</name>
    <dbReference type="NCBI Taxonomy" id="487906"/>
    <lineage>
        <taxon>Bacteria</taxon>
        <taxon>Pseudomonadati</taxon>
        <taxon>Pseudomonadota</taxon>
        <taxon>Gammaproteobacteria</taxon>
        <taxon>Lysobacterales</taxon>
        <taxon>Lysobacteraceae</taxon>
        <taxon>Xanthomonas</taxon>
        <taxon>Xanthomonas translucens group</taxon>
        <taxon>Xanthomonas graminis</taxon>
    </lineage>
</organism>
<reference evidence="5 6" key="1">
    <citation type="submission" date="2015-07" db="EMBL/GenBank/DDBJ databases">
        <authorList>
            <person name="Noorani M."/>
        </authorList>
    </citation>
    <scope>NUCLEOTIDE SEQUENCE [LARGE SCALE GENOMIC DNA]</scope>
    <source>
        <strain evidence="5">LMG730</strain>
    </source>
</reference>
<comment type="similarity">
    <text evidence="1">Belongs to the HipA Ser/Thr kinase family.</text>
</comment>
<feature type="domain" description="HipA-like C-terminal" evidence="4">
    <location>
        <begin position="193"/>
        <end position="402"/>
    </location>
</feature>